<dbReference type="PANTHER" id="PTHR23291:SF50">
    <property type="entry name" value="PROTEIN LIFEGUARD 4"/>
    <property type="match status" value="1"/>
</dbReference>
<feature type="transmembrane region" description="Helical" evidence="6">
    <location>
        <begin position="153"/>
        <end position="171"/>
    </location>
</feature>
<evidence type="ECO:0000256" key="2">
    <source>
        <dbReference type="ARBA" id="ARBA00010350"/>
    </source>
</evidence>
<feature type="transmembrane region" description="Helical" evidence="6">
    <location>
        <begin position="215"/>
        <end position="238"/>
    </location>
</feature>
<evidence type="ECO:0000256" key="5">
    <source>
        <dbReference type="ARBA" id="ARBA00023136"/>
    </source>
</evidence>
<dbReference type="GO" id="GO:0005886">
    <property type="term" value="C:plasma membrane"/>
    <property type="evidence" value="ECO:0007669"/>
    <property type="project" value="TreeGrafter"/>
</dbReference>
<dbReference type="AlphaFoldDB" id="A0A0C9N4R6"/>
<keyword evidence="4 6" id="KW-1133">Transmembrane helix</keyword>
<dbReference type="Pfam" id="PF01027">
    <property type="entry name" value="Bax1-I"/>
    <property type="match status" value="1"/>
</dbReference>
<evidence type="ECO:0000256" key="6">
    <source>
        <dbReference type="RuleBase" id="RU004379"/>
    </source>
</evidence>
<evidence type="ECO:0000313" key="7">
    <source>
        <dbReference type="EMBL" id="GAN14559.1"/>
    </source>
</evidence>
<keyword evidence="3 6" id="KW-0812">Transmembrane</keyword>
<protein>
    <submittedName>
        <fullName evidence="7">DNA, contig: SP643</fullName>
    </submittedName>
</protein>
<dbReference type="EMBL" id="BBJS01000043">
    <property type="protein sequence ID" value="GAN14559.1"/>
    <property type="molecule type" value="Genomic_DNA"/>
</dbReference>
<feature type="transmembrane region" description="Helical" evidence="6">
    <location>
        <begin position="122"/>
        <end position="141"/>
    </location>
</feature>
<gene>
    <name evidence="7" type="ORF">SP6_43_00570</name>
</gene>
<dbReference type="RefSeq" id="WP_030541305.1">
    <property type="nucleotide sequence ID" value="NZ_BBJS01000043.1"/>
</dbReference>
<dbReference type="GeneID" id="78525541"/>
<feature type="transmembrane region" description="Helical" evidence="6">
    <location>
        <begin position="97"/>
        <end position="116"/>
    </location>
</feature>
<evidence type="ECO:0000313" key="8">
    <source>
        <dbReference type="Proteomes" id="UP000032025"/>
    </source>
</evidence>
<comment type="caution">
    <text evidence="7">The sequence shown here is derived from an EMBL/GenBank/DDBJ whole genome shotgun (WGS) entry which is preliminary data.</text>
</comment>
<name>A0A0C9N4R6_SPHPI</name>
<dbReference type="InterPro" id="IPR006214">
    <property type="entry name" value="Bax_inhibitor_1-related"/>
</dbReference>
<dbReference type="Proteomes" id="UP000032025">
    <property type="component" value="Unassembled WGS sequence"/>
</dbReference>
<dbReference type="CDD" id="cd10432">
    <property type="entry name" value="BI-1-like_bacterial"/>
    <property type="match status" value="1"/>
</dbReference>
<evidence type="ECO:0000256" key="1">
    <source>
        <dbReference type="ARBA" id="ARBA00004141"/>
    </source>
</evidence>
<dbReference type="PANTHER" id="PTHR23291">
    <property type="entry name" value="BAX INHIBITOR-RELATED"/>
    <property type="match status" value="1"/>
</dbReference>
<feature type="transmembrane region" description="Helical" evidence="6">
    <location>
        <begin position="39"/>
        <end position="60"/>
    </location>
</feature>
<reference evidence="7 8" key="1">
    <citation type="submission" date="2014-08" db="EMBL/GenBank/DDBJ databases">
        <title>Whole genome shotgun sequence of Sphingomonas paucimobilis NBRC 13935.</title>
        <authorList>
            <person name="Hosoyama A."/>
            <person name="Hashimoto M."/>
            <person name="Hosoyama Y."/>
            <person name="Noguchi M."/>
            <person name="Uohara A."/>
            <person name="Ohji S."/>
            <person name="Katano-Makiyama Y."/>
            <person name="Ichikawa N."/>
            <person name="Kimura A."/>
            <person name="Yamazoe A."/>
            <person name="Fujita N."/>
        </authorList>
    </citation>
    <scope>NUCLEOTIDE SEQUENCE [LARGE SCALE GENOMIC DNA]</scope>
    <source>
        <strain evidence="7 8">NBRC 13935</strain>
    </source>
</reference>
<feature type="transmembrane region" description="Helical" evidence="6">
    <location>
        <begin position="177"/>
        <end position="194"/>
    </location>
</feature>
<accession>A0A0C9N4R6</accession>
<keyword evidence="8" id="KW-1185">Reference proteome</keyword>
<sequence length="243" mass="26635">MNRIFEPNTYRPFPSARATTTAVYDEGLRRHMLGVYRNMALGLGITALVAFLVASVPALYQPIFGTPLKWVAIFAPLAFVMFFSFRVERMTTGQARTAFFAFAAVMGVSMASIFLVFTGTSIALAFFSAAAVFAAMSLWGYTTNVDLSRWSTFLMVGLIGVVIASIVNLFVGSSTLQLVFSIVGVLVFTGLTAWDTQRLKSEYLAYAGSERAEKLAVMGALSLYLNLVNLFQLLLSLFGQREE</sequence>
<comment type="subcellular location">
    <subcellularLocation>
        <location evidence="1">Membrane</location>
        <topology evidence="1">Multi-pass membrane protein</topology>
    </subcellularLocation>
</comment>
<organism evidence="7 8">
    <name type="scientific">Sphingomonas paucimobilis NBRC 13935</name>
    <dbReference type="NCBI Taxonomy" id="1219050"/>
    <lineage>
        <taxon>Bacteria</taxon>
        <taxon>Pseudomonadati</taxon>
        <taxon>Pseudomonadota</taxon>
        <taxon>Alphaproteobacteria</taxon>
        <taxon>Sphingomonadales</taxon>
        <taxon>Sphingomonadaceae</taxon>
        <taxon>Sphingomonas</taxon>
    </lineage>
</organism>
<proteinExistence type="inferred from homology"/>
<evidence type="ECO:0000256" key="3">
    <source>
        <dbReference type="ARBA" id="ARBA00022692"/>
    </source>
</evidence>
<keyword evidence="5 6" id="KW-0472">Membrane</keyword>
<comment type="similarity">
    <text evidence="2 6">Belongs to the BI1 family.</text>
</comment>
<feature type="transmembrane region" description="Helical" evidence="6">
    <location>
        <begin position="66"/>
        <end position="85"/>
    </location>
</feature>
<evidence type="ECO:0000256" key="4">
    <source>
        <dbReference type="ARBA" id="ARBA00022989"/>
    </source>
</evidence>